<keyword evidence="14" id="KW-1185">Reference proteome</keyword>
<proteinExistence type="predicted"/>
<dbReference type="UniPathway" id="UPA00109">
    <property type="reaction ID" value="UER00182"/>
</dbReference>
<evidence type="ECO:0000256" key="1">
    <source>
        <dbReference type="ARBA" id="ARBA00001946"/>
    </source>
</evidence>
<comment type="catalytic activity">
    <reaction evidence="10">
        <text>beta-D-fructose 6-phosphate + ATP = beta-D-fructose 1,6-bisphosphate + ADP + H(+)</text>
        <dbReference type="Rhea" id="RHEA:16109"/>
        <dbReference type="ChEBI" id="CHEBI:15378"/>
        <dbReference type="ChEBI" id="CHEBI:30616"/>
        <dbReference type="ChEBI" id="CHEBI:32966"/>
        <dbReference type="ChEBI" id="CHEBI:57634"/>
        <dbReference type="ChEBI" id="CHEBI:456216"/>
        <dbReference type="EC" id="2.7.1.11"/>
    </reaction>
</comment>
<comment type="caution">
    <text evidence="13">The sequence shown here is derived from an EMBL/GenBank/DDBJ whole genome shotgun (WGS) entry which is preliminary data.</text>
</comment>
<keyword evidence="4" id="KW-0479">Metal-binding</keyword>
<comment type="function">
    <text evidence="2">Catalyzes the phosphorylation of D-fructose 6-phosphate to fructose 1,6-bisphosphate by ATP, the first committing step of glycolysis.</text>
</comment>
<name>A0A8J6CDG3_DIALT</name>
<dbReference type="Proteomes" id="UP000751190">
    <property type="component" value="Unassembled WGS sequence"/>
</dbReference>
<feature type="transmembrane region" description="Helical" evidence="11">
    <location>
        <begin position="12"/>
        <end position="30"/>
    </location>
</feature>
<evidence type="ECO:0000256" key="10">
    <source>
        <dbReference type="ARBA" id="ARBA00048070"/>
    </source>
</evidence>
<keyword evidence="5" id="KW-0547">Nucleotide-binding</keyword>
<evidence type="ECO:0000256" key="2">
    <source>
        <dbReference type="ARBA" id="ARBA00002659"/>
    </source>
</evidence>
<keyword evidence="7" id="KW-0067">ATP-binding</keyword>
<dbReference type="PRINTS" id="PR00476">
    <property type="entry name" value="PHFRCTKINASE"/>
</dbReference>
<dbReference type="InterPro" id="IPR050929">
    <property type="entry name" value="PFKA"/>
</dbReference>
<dbReference type="GO" id="GO:0005524">
    <property type="term" value="F:ATP binding"/>
    <property type="evidence" value="ECO:0007669"/>
    <property type="project" value="UniProtKB-KW"/>
</dbReference>
<gene>
    <name evidence="13" type="ORF">KFE25_005400</name>
</gene>
<keyword evidence="11" id="KW-0812">Transmembrane</keyword>
<dbReference type="GO" id="GO:0006002">
    <property type="term" value="P:fructose 6-phosphate metabolic process"/>
    <property type="evidence" value="ECO:0007669"/>
    <property type="project" value="InterPro"/>
</dbReference>
<keyword evidence="6" id="KW-0418">Kinase</keyword>
<dbReference type="EMBL" id="JAGTXO010000009">
    <property type="protein sequence ID" value="KAG8465830.1"/>
    <property type="molecule type" value="Genomic_DNA"/>
</dbReference>
<dbReference type="OrthoDB" id="537915at2759"/>
<dbReference type="GO" id="GO:0005737">
    <property type="term" value="C:cytoplasm"/>
    <property type="evidence" value="ECO:0007669"/>
    <property type="project" value="UniProtKB-ARBA"/>
</dbReference>
<keyword evidence="11" id="KW-0472">Membrane</keyword>
<evidence type="ECO:0000256" key="8">
    <source>
        <dbReference type="ARBA" id="ARBA00022842"/>
    </source>
</evidence>
<protein>
    <recommendedName>
        <fullName evidence="12">Phosphofructokinase domain-containing protein</fullName>
    </recommendedName>
</protein>
<accession>A0A8J6CDG3</accession>
<evidence type="ECO:0000256" key="5">
    <source>
        <dbReference type="ARBA" id="ARBA00022741"/>
    </source>
</evidence>
<keyword evidence="11" id="KW-1133">Transmembrane helix</keyword>
<sequence>MLRASSSLLQGVAFGVGAAATLVAVVLAYTRRRERRELAAVQAAAEKKRAAGEIFDLKARSFSPVADTALGRWREAVQMIRKHVSKKHPQGLDCELVMLGDVRIESVFMFVVAHLSEYAPKAGRRNKMDLGADDGGYQREYNQLLGAQDAILQDIVRSAAGDTISTAFLRAGPRSELHFEPSAVRAAIVTCGGLCPGLNNIIQGIVRTLISLYGAQQVLGVRGGYQGFDEASSPPIELTLDVVDGIQKMGGTFIGSGRGSFDLEKTFQFLKRHSICQLYVVGGDGTHRAADKIAEEAKKRRLNIAVCGVPKTIDNDIDMLDRSFGFDTAVAEAQLAIRSAQVEARCNLPNGIGIVKLMGRSSGMIAVHATLCSGEVDLCLVPEVPVVTDGDRGCLQHLERVLEQKGSAVVVVAEGAGEDVLGTSAIVDAGGNRKLPELGLWLKDQIVAHFKSKGKPATVKYIDPSYMIRSVPANAADSIYTELLAQNVVHGAMAGYTAFSVGMRNNRLVYIPIGAMVKNSPRQMDPHGQTWERVISVTRQPNTVPPKAKKEPA</sequence>
<dbReference type="InterPro" id="IPR000023">
    <property type="entry name" value="Phosphofructokinase_dom"/>
</dbReference>
<dbReference type="InterPro" id="IPR035966">
    <property type="entry name" value="PKF_sf"/>
</dbReference>
<evidence type="ECO:0000256" key="3">
    <source>
        <dbReference type="ARBA" id="ARBA00022679"/>
    </source>
</evidence>
<dbReference type="SUPFAM" id="SSF53784">
    <property type="entry name" value="Phosphofructokinase"/>
    <property type="match status" value="1"/>
</dbReference>
<dbReference type="OMA" id="ERMGINM"/>
<evidence type="ECO:0000256" key="11">
    <source>
        <dbReference type="SAM" id="Phobius"/>
    </source>
</evidence>
<evidence type="ECO:0000313" key="14">
    <source>
        <dbReference type="Proteomes" id="UP000751190"/>
    </source>
</evidence>
<evidence type="ECO:0000256" key="9">
    <source>
        <dbReference type="ARBA" id="ARBA00023152"/>
    </source>
</evidence>
<keyword evidence="8" id="KW-0460">Magnesium</keyword>
<evidence type="ECO:0000259" key="12">
    <source>
        <dbReference type="Pfam" id="PF00365"/>
    </source>
</evidence>
<evidence type="ECO:0000256" key="4">
    <source>
        <dbReference type="ARBA" id="ARBA00022723"/>
    </source>
</evidence>
<dbReference type="FunFam" id="3.40.50.450:FF:000002">
    <property type="entry name" value="ATP-dependent 6-phosphofructokinase"/>
    <property type="match status" value="1"/>
</dbReference>
<dbReference type="GO" id="GO:0003872">
    <property type="term" value="F:6-phosphofructokinase activity"/>
    <property type="evidence" value="ECO:0007669"/>
    <property type="project" value="UniProtKB-EC"/>
</dbReference>
<dbReference type="PANTHER" id="PTHR45770">
    <property type="entry name" value="ATP-DEPENDENT 6-PHOSPHOFRUCTOKINASE 1"/>
    <property type="match status" value="1"/>
</dbReference>
<dbReference type="GO" id="GO:0046872">
    <property type="term" value="F:metal ion binding"/>
    <property type="evidence" value="ECO:0007669"/>
    <property type="project" value="UniProtKB-KW"/>
</dbReference>
<reference evidence="13" key="1">
    <citation type="submission" date="2021-05" db="EMBL/GenBank/DDBJ databases">
        <title>The genome of the haptophyte Pavlova lutheri (Diacronema luteri, Pavlovales) - a model for lipid biosynthesis in eukaryotic algae.</title>
        <authorList>
            <person name="Hulatt C.J."/>
            <person name="Posewitz M.C."/>
        </authorList>
    </citation>
    <scope>NUCLEOTIDE SEQUENCE</scope>
    <source>
        <strain evidence="13">NIVA-4/92</strain>
    </source>
</reference>
<evidence type="ECO:0000313" key="13">
    <source>
        <dbReference type="EMBL" id="KAG8465830.1"/>
    </source>
</evidence>
<dbReference type="Gene3D" id="3.40.50.450">
    <property type="match status" value="1"/>
</dbReference>
<keyword evidence="9" id="KW-0324">Glycolysis</keyword>
<keyword evidence="3" id="KW-0808">Transferase</keyword>
<evidence type="ECO:0000256" key="6">
    <source>
        <dbReference type="ARBA" id="ARBA00022777"/>
    </source>
</evidence>
<comment type="cofactor">
    <cofactor evidence="1">
        <name>Mg(2+)</name>
        <dbReference type="ChEBI" id="CHEBI:18420"/>
    </cofactor>
</comment>
<dbReference type="NCBIfam" id="NF005301">
    <property type="entry name" value="PRK06830.1"/>
    <property type="match status" value="1"/>
</dbReference>
<feature type="domain" description="Phosphofructokinase" evidence="12">
    <location>
        <begin position="185"/>
        <end position="490"/>
    </location>
</feature>
<evidence type="ECO:0000256" key="7">
    <source>
        <dbReference type="ARBA" id="ARBA00022840"/>
    </source>
</evidence>
<dbReference type="AlphaFoldDB" id="A0A8J6CDG3"/>
<organism evidence="13 14">
    <name type="scientific">Diacronema lutheri</name>
    <name type="common">Unicellular marine alga</name>
    <name type="synonym">Monochrysis lutheri</name>
    <dbReference type="NCBI Taxonomy" id="2081491"/>
    <lineage>
        <taxon>Eukaryota</taxon>
        <taxon>Haptista</taxon>
        <taxon>Haptophyta</taxon>
        <taxon>Pavlovophyceae</taxon>
        <taxon>Pavlovales</taxon>
        <taxon>Pavlovaceae</taxon>
        <taxon>Diacronema</taxon>
    </lineage>
</organism>
<dbReference type="InterPro" id="IPR022953">
    <property type="entry name" value="ATP_PFK"/>
</dbReference>
<dbReference type="Pfam" id="PF00365">
    <property type="entry name" value="PFK"/>
    <property type="match status" value="1"/>
</dbReference>